<organism evidence="5 6">
    <name type="scientific">Seminavis robusta</name>
    <dbReference type="NCBI Taxonomy" id="568900"/>
    <lineage>
        <taxon>Eukaryota</taxon>
        <taxon>Sar</taxon>
        <taxon>Stramenopiles</taxon>
        <taxon>Ochrophyta</taxon>
        <taxon>Bacillariophyta</taxon>
        <taxon>Bacillariophyceae</taxon>
        <taxon>Bacillariophycidae</taxon>
        <taxon>Naviculales</taxon>
        <taxon>Naviculaceae</taxon>
        <taxon>Seminavis</taxon>
    </lineage>
</organism>
<dbReference type="GO" id="GO:0051603">
    <property type="term" value="P:proteolysis involved in protein catabolic process"/>
    <property type="evidence" value="ECO:0007669"/>
    <property type="project" value="InterPro"/>
</dbReference>
<gene>
    <name evidence="5" type="ORF">SEMRO_335_G119990.1</name>
</gene>
<reference evidence="5" key="1">
    <citation type="submission" date="2020-06" db="EMBL/GenBank/DDBJ databases">
        <authorList>
            <consortium name="Plant Systems Biology data submission"/>
        </authorList>
    </citation>
    <scope>NUCLEOTIDE SEQUENCE</scope>
    <source>
        <strain evidence="5">D6</strain>
    </source>
</reference>
<dbReference type="InterPro" id="IPR029055">
    <property type="entry name" value="Ntn_hydrolases_N"/>
</dbReference>
<dbReference type="Gene3D" id="3.60.20.10">
    <property type="entry name" value="Glutamine Phosphoribosylpyrophosphate, subunit 1, domain 1"/>
    <property type="match status" value="1"/>
</dbReference>
<comment type="caution">
    <text evidence="5">The sequence shown here is derived from an EMBL/GenBank/DDBJ whole genome shotgun (WGS) entry which is preliminary data.</text>
</comment>
<dbReference type="OrthoDB" id="268479at2759"/>
<dbReference type="Pfam" id="PF00227">
    <property type="entry name" value="Proteasome"/>
    <property type="match status" value="1"/>
</dbReference>
<dbReference type="SUPFAM" id="SSF56235">
    <property type="entry name" value="N-terminal nucleophile aminohydrolases (Ntn hydrolases)"/>
    <property type="match status" value="1"/>
</dbReference>
<dbReference type="InterPro" id="IPR016050">
    <property type="entry name" value="Proteasome_bsu_CS"/>
</dbReference>
<dbReference type="InterPro" id="IPR023333">
    <property type="entry name" value="Proteasome_suB-type"/>
</dbReference>
<dbReference type="EMBL" id="CAICTM010000334">
    <property type="protein sequence ID" value="CAB9508135.1"/>
    <property type="molecule type" value="Genomic_DNA"/>
</dbReference>
<evidence type="ECO:0000256" key="1">
    <source>
        <dbReference type="ARBA" id="ARBA00022490"/>
    </source>
</evidence>
<evidence type="ECO:0000313" key="5">
    <source>
        <dbReference type="EMBL" id="CAB9508135.1"/>
    </source>
</evidence>
<dbReference type="PANTHER" id="PTHR32194">
    <property type="entry name" value="METALLOPROTEASE TLDD"/>
    <property type="match status" value="1"/>
</dbReference>
<proteinExistence type="inferred from homology"/>
<dbReference type="PROSITE" id="PS00854">
    <property type="entry name" value="PROTEASOME_BETA_1"/>
    <property type="match status" value="1"/>
</dbReference>
<evidence type="ECO:0000256" key="2">
    <source>
        <dbReference type="ARBA" id="ARBA00022942"/>
    </source>
</evidence>
<dbReference type="CDD" id="cd03757">
    <property type="entry name" value="proteasome_beta_type_1"/>
    <property type="match status" value="1"/>
</dbReference>
<name>A0A9N8HDA4_9STRA</name>
<dbReference type="PANTHER" id="PTHR32194:SF2">
    <property type="entry name" value="PROTEASOME SUBUNIT BETA TYPE-1"/>
    <property type="match status" value="1"/>
</dbReference>
<evidence type="ECO:0000256" key="4">
    <source>
        <dbReference type="RuleBase" id="RU004203"/>
    </source>
</evidence>
<protein>
    <recommendedName>
        <fullName evidence="4">Proteasome subunit beta</fullName>
    </recommendedName>
</protein>
<sequence length="258" mass="28434">MMSSTTSTFGAPLMRHSEGQVVLGGSGEDAVFKPADYPGREQPYEHRFSPYDFNGGTVAGVSGEDYLVIAADTRMSSGYEILSRNTSKLHQLNPNAILASSGCKTDMDQLRSVLDIKSKIYQHNHRKSMTATSTAQMLSNTLYGRRFFPYYAFNVLGGIDAEGKGCLFSYDAIGSFERTQYSATGSGQAYVIPFLDNVIGNRNHTEEKPTLSKEEVVELMKEAFVSAGERDIYTGDALEIMVMTKDGVTKETFELKKD</sequence>
<dbReference type="GO" id="GO:0005839">
    <property type="term" value="C:proteasome core complex"/>
    <property type="evidence" value="ECO:0007669"/>
    <property type="project" value="InterPro"/>
</dbReference>
<comment type="similarity">
    <text evidence="4">Belongs to the peptidase T1B family.</text>
</comment>
<evidence type="ECO:0000256" key="3">
    <source>
        <dbReference type="ARBA" id="ARBA00023242"/>
    </source>
</evidence>
<keyword evidence="2 4" id="KW-0647">Proteasome</keyword>
<dbReference type="AlphaFoldDB" id="A0A9N8HDA4"/>
<keyword evidence="6" id="KW-1185">Reference proteome</keyword>
<dbReference type="GO" id="GO:0005634">
    <property type="term" value="C:nucleus"/>
    <property type="evidence" value="ECO:0007669"/>
    <property type="project" value="UniProtKB-SubCell"/>
</dbReference>
<dbReference type="InterPro" id="IPR001353">
    <property type="entry name" value="Proteasome_sua/b"/>
</dbReference>
<comment type="subcellular location">
    <subcellularLocation>
        <location evidence="4">Cytoplasm</location>
    </subcellularLocation>
    <subcellularLocation>
        <location evidence="4">Nucleus</location>
    </subcellularLocation>
</comment>
<dbReference type="GO" id="GO:0005737">
    <property type="term" value="C:cytoplasm"/>
    <property type="evidence" value="ECO:0007669"/>
    <property type="project" value="UniProtKB-SubCell"/>
</dbReference>
<dbReference type="Proteomes" id="UP001153069">
    <property type="component" value="Unassembled WGS sequence"/>
</dbReference>
<comment type="function">
    <text evidence="4">Component of the proteasome, a multicatalytic proteinase complex which is characterized by its ability to cleave peptides with Arg, Phe, Tyr, Leu, and Glu adjacent to the leaving group at neutral or slightly basic pH. The proteasome has an ATP-dependent proteolytic activity.</text>
</comment>
<keyword evidence="3 4" id="KW-0539">Nucleus</keyword>
<keyword evidence="1 4" id="KW-0963">Cytoplasm</keyword>
<accession>A0A9N8HDA4</accession>
<comment type="subunit">
    <text evidence="4">Component of the proteasome complex.</text>
</comment>
<dbReference type="PROSITE" id="PS51476">
    <property type="entry name" value="PROTEASOME_BETA_2"/>
    <property type="match status" value="1"/>
</dbReference>
<dbReference type="FunFam" id="3.60.20.10:FF:000027">
    <property type="entry name" value="Proteasome subunit beta type-6"/>
    <property type="match status" value="1"/>
</dbReference>
<evidence type="ECO:0000313" key="6">
    <source>
        <dbReference type="Proteomes" id="UP001153069"/>
    </source>
</evidence>